<dbReference type="InterPro" id="IPR036148">
    <property type="entry name" value="MmgE/PrpD_sf"/>
</dbReference>
<reference evidence="2 3" key="1">
    <citation type="submission" date="2017-11" db="EMBL/GenBank/DDBJ databases">
        <authorList>
            <person name="Han C.G."/>
        </authorList>
    </citation>
    <scope>NUCLEOTIDE SEQUENCE [LARGE SCALE GENOMIC DNA]</scope>
    <source>
        <strain evidence="2 3">A5</strain>
    </source>
</reference>
<dbReference type="Pfam" id="PF19305">
    <property type="entry name" value="MmgE_PrpD_C"/>
    <property type="match status" value="1"/>
</dbReference>
<dbReference type="AlphaFoldDB" id="A0A2N5AA76"/>
<name>A0A2N5AA76_KLEVA</name>
<organism evidence="2 3">
    <name type="scientific">Klebsiella variicola</name>
    <dbReference type="NCBI Taxonomy" id="244366"/>
    <lineage>
        <taxon>Bacteria</taxon>
        <taxon>Pseudomonadati</taxon>
        <taxon>Pseudomonadota</taxon>
        <taxon>Gammaproteobacteria</taxon>
        <taxon>Enterobacterales</taxon>
        <taxon>Enterobacteriaceae</taxon>
        <taxon>Klebsiella/Raoultella group</taxon>
        <taxon>Klebsiella</taxon>
        <taxon>Klebsiella pneumoniae complex</taxon>
    </lineage>
</organism>
<dbReference type="GO" id="GO:0016829">
    <property type="term" value="F:lyase activity"/>
    <property type="evidence" value="ECO:0007669"/>
    <property type="project" value="InterPro"/>
</dbReference>
<protein>
    <submittedName>
        <fullName evidence="2">2-methylcitrate dehydratase</fullName>
    </submittedName>
</protein>
<dbReference type="InterPro" id="IPR042188">
    <property type="entry name" value="MmgE/PrpD_sf_2"/>
</dbReference>
<gene>
    <name evidence="2" type="ORF">CWM98_24295</name>
</gene>
<dbReference type="EMBL" id="PICB01001562">
    <property type="protein sequence ID" value="PLP41435.1"/>
    <property type="molecule type" value="Genomic_DNA"/>
</dbReference>
<evidence type="ECO:0000313" key="3">
    <source>
        <dbReference type="Proteomes" id="UP000234473"/>
    </source>
</evidence>
<feature type="non-terminal residue" evidence="2">
    <location>
        <position position="1"/>
    </location>
</feature>
<dbReference type="SUPFAM" id="SSF103378">
    <property type="entry name" value="2-methylcitrate dehydratase PrpD"/>
    <property type="match status" value="1"/>
</dbReference>
<evidence type="ECO:0000313" key="2">
    <source>
        <dbReference type="EMBL" id="PLP41435.1"/>
    </source>
</evidence>
<evidence type="ECO:0000259" key="1">
    <source>
        <dbReference type="Pfam" id="PF19305"/>
    </source>
</evidence>
<sequence>SFPRLVNDMMDYRPQTVTDAQFSLPWTLAAIAAGLAPGADWYTEDNMQNPALLALADKVTATVTPEFTQRMNGPARQPGARVVVTNSRGECAVQERYKPLGSAERPLSDGEIIAKARGNLPGHKIKVNELLTSVMEEETARYYSSSADLMGFSLPA</sequence>
<proteinExistence type="predicted"/>
<reference evidence="2 3" key="2">
    <citation type="submission" date="2018-01" db="EMBL/GenBank/DDBJ databases">
        <title>Genomic study of Klebsiella pneumoniae.</title>
        <authorList>
            <person name="Yang Y."/>
            <person name="Bicalho R."/>
        </authorList>
    </citation>
    <scope>NUCLEOTIDE SEQUENCE [LARGE SCALE GENOMIC DNA]</scope>
    <source>
        <strain evidence="2 3">A5</strain>
    </source>
</reference>
<accession>A0A2N5AA76</accession>
<dbReference type="Proteomes" id="UP000234473">
    <property type="component" value="Unassembled WGS sequence"/>
</dbReference>
<dbReference type="InterPro" id="IPR045337">
    <property type="entry name" value="MmgE_PrpD_C"/>
</dbReference>
<comment type="caution">
    <text evidence="2">The sequence shown here is derived from an EMBL/GenBank/DDBJ whole genome shotgun (WGS) entry which is preliminary data.</text>
</comment>
<feature type="domain" description="MmgE/PrpD C-terminal" evidence="1">
    <location>
        <begin position="13"/>
        <end position="123"/>
    </location>
</feature>
<dbReference type="Gene3D" id="3.30.1330.120">
    <property type="entry name" value="2-methylcitrate dehydratase PrpD"/>
    <property type="match status" value="1"/>
</dbReference>